<dbReference type="InterPro" id="IPR009080">
    <property type="entry name" value="tRNAsynth_Ia_anticodon-bd"/>
</dbReference>
<dbReference type="InterPro" id="IPR015413">
    <property type="entry name" value="Methionyl/Leucyl_tRNA_Synth"/>
</dbReference>
<dbReference type="Gene3D" id="2.170.220.10">
    <property type="match status" value="1"/>
</dbReference>
<dbReference type="PANTHER" id="PTHR43326">
    <property type="entry name" value="METHIONYL-TRNA SYNTHETASE"/>
    <property type="match status" value="1"/>
</dbReference>
<evidence type="ECO:0000256" key="8">
    <source>
        <dbReference type="ARBA" id="ARBA00022917"/>
    </source>
</evidence>
<dbReference type="GO" id="GO:0005524">
    <property type="term" value="F:ATP binding"/>
    <property type="evidence" value="ECO:0007669"/>
    <property type="project" value="UniProtKB-KW"/>
</dbReference>
<dbReference type="Pfam" id="PF08264">
    <property type="entry name" value="Anticodon_1"/>
    <property type="match status" value="1"/>
</dbReference>
<evidence type="ECO:0000256" key="7">
    <source>
        <dbReference type="ARBA" id="ARBA00022840"/>
    </source>
</evidence>
<dbReference type="InterPro" id="IPR033911">
    <property type="entry name" value="MetRS_core"/>
</dbReference>
<comment type="function">
    <text evidence="1">Is required not only for elongation of protein synthesis but also for the initiation of all mRNA translation through initiator tRNA(fMet) aminoacylation.</text>
</comment>
<reference evidence="14 15" key="1">
    <citation type="submission" date="2017-09" db="EMBL/GenBank/DDBJ databases">
        <title>Depth-based differentiation of microbial function through sediment-hosted aquifers and enrichment of novel symbionts in the deep terrestrial subsurface.</title>
        <authorList>
            <person name="Probst A.J."/>
            <person name="Ladd B."/>
            <person name="Jarett J.K."/>
            <person name="Geller-Mcgrath D.E."/>
            <person name="Sieber C.M."/>
            <person name="Emerson J.B."/>
            <person name="Anantharaman K."/>
            <person name="Thomas B.C."/>
            <person name="Malmstrom R."/>
            <person name="Stieglmeier M."/>
            <person name="Klingl A."/>
            <person name="Woyke T."/>
            <person name="Ryan C.M."/>
            <person name="Banfield J.F."/>
        </authorList>
    </citation>
    <scope>NUCLEOTIDE SEQUENCE [LARGE SCALE GENOMIC DNA]</scope>
    <source>
        <strain evidence="14">CG23_combo_of_CG06-09_8_20_14_all_42_19</strain>
    </source>
</reference>
<evidence type="ECO:0000256" key="11">
    <source>
        <dbReference type="RuleBase" id="RU363039"/>
    </source>
</evidence>
<dbReference type="Gene3D" id="1.10.730.10">
    <property type="entry name" value="Isoleucyl-tRNA Synthetase, Domain 1"/>
    <property type="match status" value="1"/>
</dbReference>
<dbReference type="InterPro" id="IPR013155">
    <property type="entry name" value="M/V/L/I-tRNA-synth_anticd-bd"/>
</dbReference>
<evidence type="ECO:0000313" key="14">
    <source>
        <dbReference type="EMBL" id="PIP46220.1"/>
    </source>
</evidence>
<dbReference type="PROSITE" id="PS00178">
    <property type="entry name" value="AA_TRNA_LIGASE_I"/>
    <property type="match status" value="1"/>
</dbReference>
<sequence length="485" mass="55738">MKADFKRSYYLTTTLPYVNDRPHVGHTLEFVQADVIARAKRLLGYDVFLNFGTDEHGQKIYKKALESGKSPQAYVDEYAATFGALKEALNFSYDKFIRTTDPEHKTAAQEFWKICAKKGDIYKKFYKIKYCVGCELEKTDSELVGGKCPLHTNLEVEILDEENYFFRFSKYENALKELYQERLDFVLPAFRLNEIKSLIEGEGLQDFSISRLKEKMPWGIPVPDDESHVIYVWFDALINYISTIGWPKDMTKFKKYWPVTQFAGKDQVRQQAAMWQAMLFSAGLQPSKQIIIHGFIVGDGGIKMSKSLGNVIDPYKVVEEYGTDALRYFLLRHIHPFEDSEFTMPKFKEAYNAHLANGLGNLVSRIMKMSSDYDVAANLPNHEEVLDNELSTAVFDNLEKYDYNAALDLIWSEIQNLDSYVNIKEPFKLIKHNPEEARKAVATLVKGLWNLAIILEPFLPATALEIQRLIGSNSVPGKPLFLRKE</sequence>
<keyword evidence="7 11" id="KW-0067">ATP-binding</keyword>
<feature type="domain" description="Methionyl/Leucyl tRNA synthetase" evidence="13">
    <location>
        <begin position="9"/>
        <end position="150"/>
    </location>
</feature>
<comment type="caution">
    <text evidence="14">The sequence shown here is derived from an EMBL/GenBank/DDBJ whole genome shotgun (WGS) entry which is preliminary data.</text>
</comment>
<dbReference type="PRINTS" id="PR01041">
    <property type="entry name" value="TRNASYNTHMET"/>
</dbReference>
<feature type="domain" description="Methionyl/Leucyl tRNA synthetase" evidence="13">
    <location>
        <begin position="158"/>
        <end position="367"/>
    </location>
</feature>
<evidence type="ECO:0000256" key="10">
    <source>
        <dbReference type="ARBA" id="ARBA00030904"/>
    </source>
</evidence>
<dbReference type="NCBIfam" id="TIGR00398">
    <property type="entry name" value="metG"/>
    <property type="match status" value="1"/>
</dbReference>
<proteinExistence type="inferred from homology"/>
<dbReference type="CDD" id="cd00814">
    <property type="entry name" value="MetRS_core"/>
    <property type="match status" value="1"/>
</dbReference>
<feature type="domain" description="Methionyl/Valyl/Leucyl/Isoleucyl-tRNA synthetase anticodon-binding" evidence="12">
    <location>
        <begin position="388"/>
        <end position="469"/>
    </location>
</feature>
<dbReference type="EMBL" id="PCSK01000023">
    <property type="protein sequence ID" value="PIP46220.1"/>
    <property type="molecule type" value="Genomic_DNA"/>
</dbReference>
<dbReference type="GO" id="GO:0006431">
    <property type="term" value="P:methionyl-tRNA aminoacylation"/>
    <property type="evidence" value="ECO:0007669"/>
    <property type="project" value="InterPro"/>
</dbReference>
<dbReference type="InterPro" id="IPR001412">
    <property type="entry name" value="aa-tRNA-synth_I_CS"/>
</dbReference>
<dbReference type="SUPFAM" id="SSF52374">
    <property type="entry name" value="Nucleotidylyl transferase"/>
    <property type="match status" value="1"/>
</dbReference>
<evidence type="ECO:0000256" key="9">
    <source>
        <dbReference type="ARBA" id="ARBA00023146"/>
    </source>
</evidence>
<dbReference type="PANTHER" id="PTHR43326:SF1">
    <property type="entry name" value="METHIONINE--TRNA LIGASE, MITOCHONDRIAL"/>
    <property type="match status" value="1"/>
</dbReference>
<dbReference type="Gene3D" id="3.40.50.620">
    <property type="entry name" value="HUPs"/>
    <property type="match status" value="1"/>
</dbReference>
<evidence type="ECO:0000259" key="13">
    <source>
        <dbReference type="Pfam" id="PF09334"/>
    </source>
</evidence>
<evidence type="ECO:0000256" key="2">
    <source>
        <dbReference type="ARBA" id="ARBA00012838"/>
    </source>
</evidence>
<dbReference type="SUPFAM" id="SSF47323">
    <property type="entry name" value="Anticodon-binding domain of a subclass of class I aminoacyl-tRNA synthetases"/>
    <property type="match status" value="1"/>
</dbReference>
<protein>
    <recommendedName>
        <fullName evidence="3">Methionine--tRNA ligase</fullName>
        <ecNumber evidence="2">6.1.1.10</ecNumber>
    </recommendedName>
    <alternativeName>
        <fullName evidence="10">Methionyl-tRNA synthetase</fullName>
    </alternativeName>
</protein>
<name>A0A2H0AN05_9BACT</name>
<accession>A0A2H0AN05</accession>
<dbReference type="InterPro" id="IPR014758">
    <property type="entry name" value="Met-tRNA_synth"/>
</dbReference>
<dbReference type="EC" id="6.1.1.10" evidence="2"/>
<keyword evidence="4" id="KW-0963">Cytoplasm</keyword>
<comment type="similarity">
    <text evidence="11">Belongs to the class-I aminoacyl-tRNA synthetase family.</text>
</comment>
<keyword evidence="6 11" id="KW-0547">Nucleotide-binding</keyword>
<dbReference type="Proteomes" id="UP000230007">
    <property type="component" value="Unassembled WGS sequence"/>
</dbReference>
<keyword evidence="5 11" id="KW-0436">Ligase</keyword>
<keyword evidence="8 11" id="KW-0648">Protein biosynthesis</keyword>
<evidence type="ECO:0000256" key="5">
    <source>
        <dbReference type="ARBA" id="ARBA00022598"/>
    </source>
</evidence>
<gene>
    <name evidence="14" type="ORF">COX15_01250</name>
</gene>
<dbReference type="InterPro" id="IPR014729">
    <property type="entry name" value="Rossmann-like_a/b/a_fold"/>
</dbReference>
<dbReference type="InterPro" id="IPR023457">
    <property type="entry name" value="Met-tRNA_synth_2"/>
</dbReference>
<evidence type="ECO:0000259" key="12">
    <source>
        <dbReference type="Pfam" id="PF08264"/>
    </source>
</evidence>
<evidence type="ECO:0000313" key="15">
    <source>
        <dbReference type="Proteomes" id="UP000230007"/>
    </source>
</evidence>
<dbReference type="GO" id="GO:0004825">
    <property type="term" value="F:methionine-tRNA ligase activity"/>
    <property type="evidence" value="ECO:0007669"/>
    <property type="project" value="UniProtKB-EC"/>
</dbReference>
<evidence type="ECO:0000256" key="1">
    <source>
        <dbReference type="ARBA" id="ARBA00003314"/>
    </source>
</evidence>
<dbReference type="AlphaFoldDB" id="A0A2H0AN05"/>
<evidence type="ECO:0000256" key="4">
    <source>
        <dbReference type="ARBA" id="ARBA00022490"/>
    </source>
</evidence>
<keyword evidence="9 11" id="KW-0030">Aminoacyl-tRNA synthetase</keyword>
<organism evidence="14 15">
    <name type="scientific">Candidatus Colwellbacteria bacterium CG23_combo_of_CG06-09_8_20_14_all_42_19</name>
    <dbReference type="NCBI Taxonomy" id="1974541"/>
    <lineage>
        <taxon>Bacteria</taxon>
        <taxon>Candidatus Colwelliibacteriota</taxon>
    </lineage>
</organism>
<evidence type="ECO:0000256" key="6">
    <source>
        <dbReference type="ARBA" id="ARBA00022741"/>
    </source>
</evidence>
<dbReference type="Pfam" id="PF09334">
    <property type="entry name" value="tRNA-synt_1g"/>
    <property type="match status" value="2"/>
</dbReference>
<evidence type="ECO:0000256" key="3">
    <source>
        <dbReference type="ARBA" id="ARBA00018753"/>
    </source>
</evidence>